<dbReference type="AlphaFoldDB" id="A0A540VJ85"/>
<protein>
    <submittedName>
        <fullName evidence="3">Amidohydrolase family protein</fullName>
    </submittedName>
</protein>
<evidence type="ECO:0000259" key="2">
    <source>
        <dbReference type="Pfam" id="PF04909"/>
    </source>
</evidence>
<comment type="caution">
    <text evidence="3">The sequence shown here is derived from an EMBL/GenBank/DDBJ whole genome shotgun (WGS) entry which is preliminary data.</text>
</comment>
<dbReference type="PANTHER" id="PTHR21240">
    <property type="entry name" value="2-AMINO-3-CARBOXYLMUCONATE-6-SEMIALDEHYDE DECARBOXYLASE"/>
    <property type="match status" value="1"/>
</dbReference>
<dbReference type="OrthoDB" id="8673173at2"/>
<dbReference type="GO" id="GO:0005737">
    <property type="term" value="C:cytoplasm"/>
    <property type="evidence" value="ECO:0007669"/>
    <property type="project" value="TreeGrafter"/>
</dbReference>
<proteinExistence type="predicted"/>
<accession>A0A540VJ85</accession>
<dbReference type="GO" id="GO:0016831">
    <property type="term" value="F:carboxy-lyase activity"/>
    <property type="evidence" value="ECO:0007669"/>
    <property type="project" value="InterPro"/>
</dbReference>
<keyword evidence="4" id="KW-1185">Reference proteome</keyword>
<keyword evidence="1" id="KW-0456">Lyase</keyword>
<dbReference type="InParanoid" id="A0A540VJ85"/>
<dbReference type="Pfam" id="PF04909">
    <property type="entry name" value="Amidohydro_2"/>
    <property type="match status" value="1"/>
</dbReference>
<feature type="domain" description="Amidohydrolase-related" evidence="2">
    <location>
        <begin position="56"/>
        <end position="332"/>
    </location>
</feature>
<dbReference type="EMBL" id="VIGC01000006">
    <property type="protein sequence ID" value="TQE96819.1"/>
    <property type="molecule type" value="Genomic_DNA"/>
</dbReference>
<dbReference type="PANTHER" id="PTHR21240:SF28">
    <property type="entry name" value="ISO-OROTATE DECARBOXYLASE (EUROFUNG)"/>
    <property type="match status" value="1"/>
</dbReference>
<evidence type="ECO:0000313" key="3">
    <source>
        <dbReference type="EMBL" id="TQE96819.1"/>
    </source>
</evidence>
<dbReference type="SUPFAM" id="SSF51556">
    <property type="entry name" value="Metallo-dependent hydrolases"/>
    <property type="match status" value="1"/>
</dbReference>
<reference evidence="3 4" key="1">
    <citation type="submission" date="2019-06" db="EMBL/GenBank/DDBJ databases">
        <title>Genome sequence of Litorilinea aerophila BAA-2444.</title>
        <authorList>
            <person name="Maclea K.S."/>
            <person name="Maurais E.G."/>
            <person name="Iannazzi L.C."/>
        </authorList>
    </citation>
    <scope>NUCLEOTIDE SEQUENCE [LARGE SCALE GENOMIC DNA]</scope>
    <source>
        <strain evidence="3 4">ATCC BAA-2444</strain>
    </source>
</reference>
<name>A0A540VJ85_9CHLR</name>
<sequence>MPRISQERKRTVTIIDAHIHYGDDDPDFLRLLEELDIKLLNITLVQSHDSRWREQADRYRDLAQRYPQRFSWCTSIDLPRFDDPDYANFAILGLDRDFENKAVACKIWKNIGMEVKNPAGDYVMIDDPIFAPIFKHIAARGRALLLHIAEPLACWQPLDENNPHYGYYSRNPQWHMYGKSDVPSHADLIAARDRVVEKNLNLRIIGAHLGSLEHDVDEVAKRLDAYPNFAVDISARLADLARQDSSKVRQFFIDYQDRILFGTDMVMGTPISQMAPAEKAEALARIRETYEMHFAYLEKSGPVTVRGYETEGLHLPPEVLEKVYRRNAQRWYAGV</sequence>
<dbReference type="InterPro" id="IPR032465">
    <property type="entry name" value="ACMSD"/>
</dbReference>
<dbReference type="Gene3D" id="3.20.20.140">
    <property type="entry name" value="Metal-dependent hydrolases"/>
    <property type="match status" value="1"/>
</dbReference>
<organism evidence="3 4">
    <name type="scientific">Litorilinea aerophila</name>
    <dbReference type="NCBI Taxonomy" id="1204385"/>
    <lineage>
        <taxon>Bacteria</taxon>
        <taxon>Bacillati</taxon>
        <taxon>Chloroflexota</taxon>
        <taxon>Caldilineae</taxon>
        <taxon>Caldilineales</taxon>
        <taxon>Caldilineaceae</taxon>
        <taxon>Litorilinea</taxon>
    </lineage>
</organism>
<evidence type="ECO:0000256" key="1">
    <source>
        <dbReference type="ARBA" id="ARBA00023239"/>
    </source>
</evidence>
<evidence type="ECO:0000313" key="4">
    <source>
        <dbReference type="Proteomes" id="UP000317371"/>
    </source>
</evidence>
<dbReference type="InterPro" id="IPR032466">
    <property type="entry name" value="Metal_Hydrolase"/>
</dbReference>
<dbReference type="Proteomes" id="UP000317371">
    <property type="component" value="Unassembled WGS sequence"/>
</dbReference>
<dbReference type="InterPro" id="IPR006680">
    <property type="entry name" value="Amidohydro-rel"/>
</dbReference>
<gene>
    <name evidence="3" type="ORF">FKZ61_06055</name>
</gene>
<keyword evidence="3" id="KW-0378">Hydrolase</keyword>
<dbReference type="GO" id="GO:0016787">
    <property type="term" value="F:hydrolase activity"/>
    <property type="evidence" value="ECO:0007669"/>
    <property type="project" value="UniProtKB-KW"/>
</dbReference>
<dbReference type="GO" id="GO:0019748">
    <property type="term" value="P:secondary metabolic process"/>
    <property type="evidence" value="ECO:0007669"/>
    <property type="project" value="TreeGrafter"/>
</dbReference>